<dbReference type="EMBL" id="ASHM01111981">
    <property type="protein sequence ID" value="PNX70235.1"/>
    <property type="molecule type" value="Genomic_DNA"/>
</dbReference>
<reference evidence="1 2" key="1">
    <citation type="journal article" date="2014" name="Am. J. Bot.">
        <title>Genome assembly and annotation for red clover (Trifolium pratense; Fabaceae).</title>
        <authorList>
            <person name="Istvanek J."/>
            <person name="Jaros M."/>
            <person name="Krenek A."/>
            <person name="Repkova J."/>
        </authorList>
    </citation>
    <scope>NUCLEOTIDE SEQUENCE [LARGE SCALE GENOMIC DNA]</scope>
    <source>
        <strain evidence="2">cv. Tatra</strain>
        <tissue evidence="1">Young leaves</tissue>
    </source>
</reference>
<proteinExistence type="predicted"/>
<evidence type="ECO:0000313" key="1">
    <source>
        <dbReference type="EMBL" id="PNX70235.1"/>
    </source>
</evidence>
<protein>
    <submittedName>
        <fullName evidence="1">Uncharacterized protein</fullName>
    </submittedName>
</protein>
<name>A0A2K3KVC7_TRIPR</name>
<comment type="caution">
    <text evidence="1">The sequence shown here is derived from an EMBL/GenBank/DDBJ whole genome shotgun (WGS) entry which is preliminary data.</text>
</comment>
<organism evidence="1 2">
    <name type="scientific">Trifolium pratense</name>
    <name type="common">Red clover</name>
    <dbReference type="NCBI Taxonomy" id="57577"/>
    <lineage>
        <taxon>Eukaryota</taxon>
        <taxon>Viridiplantae</taxon>
        <taxon>Streptophyta</taxon>
        <taxon>Embryophyta</taxon>
        <taxon>Tracheophyta</taxon>
        <taxon>Spermatophyta</taxon>
        <taxon>Magnoliopsida</taxon>
        <taxon>eudicotyledons</taxon>
        <taxon>Gunneridae</taxon>
        <taxon>Pentapetalae</taxon>
        <taxon>rosids</taxon>
        <taxon>fabids</taxon>
        <taxon>Fabales</taxon>
        <taxon>Fabaceae</taxon>
        <taxon>Papilionoideae</taxon>
        <taxon>50 kb inversion clade</taxon>
        <taxon>NPAAA clade</taxon>
        <taxon>Hologalegina</taxon>
        <taxon>IRL clade</taxon>
        <taxon>Trifolieae</taxon>
        <taxon>Trifolium</taxon>
    </lineage>
</organism>
<feature type="non-terminal residue" evidence="1">
    <location>
        <position position="1"/>
    </location>
</feature>
<dbReference type="Proteomes" id="UP000236291">
    <property type="component" value="Unassembled WGS sequence"/>
</dbReference>
<dbReference type="AlphaFoldDB" id="A0A2K3KVC7"/>
<evidence type="ECO:0000313" key="2">
    <source>
        <dbReference type="Proteomes" id="UP000236291"/>
    </source>
</evidence>
<gene>
    <name evidence="1" type="ORF">L195_g057191</name>
</gene>
<sequence length="54" mass="6058">ETMLLRHSFEGGHASCTRLRQIHVRYKPSAPVHFAEINLDRCAAGDKDGNGHEQ</sequence>
<reference evidence="1 2" key="2">
    <citation type="journal article" date="2017" name="Front. Plant Sci.">
        <title>Gene Classification and Mining of Molecular Markers Useful in Red Clover (Trifolium pratense) Breeding.</title>
        <authorList>
            <person name="Istvanek J."/>
            <person name="Dluhosova J."/>
            <person name="Dluhos P."/>
            <person name="Patkova L."/>
            <person name="Nedelnik J."/>
            <person name="Repkova J."/>
        </authorList>
    </citation>
    <scope>NUCLEOTIDE SEQUENCE [LARGE SCALE GENOMIC DNA]</scope>
    <source>
        <strain evidence="2">cv. Tatra</strain>
        <tissue evidence="1">Young leaves</tissue>
    </source>
</reference>
<accession>A0A2K3KVC7</accession>